<keyword evidence="1" id="KW-0732">Signal</keyword>
<evidence type="ECO:0000256" key="1">
    <source>
        <dbReference type="SAM" id="SignalP"/>
    </source>
</evidence>
<dbReference type="Proteomes" id="UP000537141">
    <property type="component" value="Unassembled WGS sequence"/>
</dbReference>
<keyword evidence="3" id="KW-1185">Reference proteome</keyword>
<protein>
    <submittedName>
        <fullName evidence="2">Uncharacterized protein</fullName>
    </submittedName>
</protein>
<dbReference type="PROSITE" id="PS51257">
    <property type="entry name" value="PROKAR_LIPOPROTEIN"/>
    <property type="match status" value="1"/>
</dbReference>
<sequence>MKSFKIPSLLITLLATTFGCSSLTAEVKPEVKINDTNQVAVVNAEPRFNLCLNNNKCSRLGAKWDKENPDVVTLVVEYSSGVSIEEANLVVDGKALPLISGQVETSYRPLLPYSEHTPKNTLTSINSYDVSMEMFKKVLSAKELSISLELSDADKRHRKYYVDRISTDNKKGGGYKALESLMTAIEKA</sequence>
<proteinExistence type="predicted"/>
<name>A0A7X0TT40_9GAMM</name>
<dbReference type="AlphaFoldDB" id="A0A7X0TT40"/>
<feature type="chain" id="PRO_5030509323" evidence="1">
    <location>
        <begin position="26"/>
        <end position="188"/>
    </location>
</feature>
<dbReference type="EMBL" id="JACHHU010000008">
    <property type="protein sequence ID" value="MBB6542837.1"/>
    <property type="molecule type" value="Genomic_DNA"/>
</dbReference>
<evidence type="ECO:0000313" key="2">
    <source>
        <dbReference type="EMBL" id="MBB6542837.1"/>
    </source>
</evidence>
<feature type="signal peptide" evidence="1">
    <location>
        <begin position="1"/>
        <end position="25"/>
    </location>
</feature>
<reference evidence="2 3" key="1">
    <citation type="submission" date="2020-08" db="EMBL/GenBank/DDBJ databases">
        <title>Genomic Encyclopedia of Type Strains, Phase IV (KMG-IV): sequencing the most valuable type-strain genomes for metagenomic binning, comparative biology and taxonomic classification.</title>
        <authorList>
            <person name="Goeker M."/>
        </authorList>
    </citation>
    <scope>NUCLEOTIDE SEQUENCE [LARGE SCALE GENOMIC DNA]</scope>
    <source>
        <strain evidence="2 3">DSM 26287</strain>
    </source>
</reference>
<evidence type="ECO:0000313" key="3">
    <source>
        <dbReference type="Proteomes" id="UP000537141"/>
    </source>
</evidence>
<comment type="caution">
    <text evidence="2">The sequence shown here is derived from an EMBL/GenBank/DDBJ whole genome shotgun (WGS) entry which is preliminary data.</text>
</comment>
<gene>
    <name evidence="2" type="ORF">HNQ55_001337</name>
</gene>
<organism evidence="2 3">
    <name type="scientific">Thalassotalea piscium</name>
    <dbReference type="NCBI Taxonomy" id="1230533"/>
    <lineage>
        <taxon>Bacteria</taxon>
        <taxon>Pseudomonadati</taxon>
        <taxon>Pseudomonadota</taxon>
        <taxon>Gammaproteobacteria</taxon>
        <taxon>Alteromonadales</taxon>
        <taxon>Colwelliaceae</taxon>
        <taxon>Thalassotalea</taxon>
    </lineage>
</organism>
<accession>A0A7X0TT40</accession>
<dbReference type="RefSeq" id="WP_184423651.1">
    <property type="nucleotide sequence ID" value="NZ_AP027362.1"/>
</dbReference>